<gene>
    <name evidence="2" type="ORF">EDD68_10684</name>
</gene>
<feature type="transmembrane region" description="Helical" evidence="1">
    <location>
        <begin position="138"/>
        <end position="159"/>
    </location>
</feature>
<keyword evidence="1" id="KW-1133">Transmembrane helix</keyword>
<name>A0A4R3N4I5_9BACI</name>
<evidence type="ECO:0000256" key="1">
    <source>
        <dbReference type="SAM" id="Phobius"/>
    </source>
</evidence>
<feature type="transmembrane region" description="Helical" evidence="1">
    <location>
        <begin position="311"/>
        <end position="331"/>
    </location>
</feature>
<dbReference type="Pfam" id="PF05975">
    <property type="entry name" value="EcsB"/>
    <property type="match status" value="1"/>
</dbReference>
<dbReference type="EMBL" id="SMAN01000006">
    <property type="protein sequence ID" value="TCT23674.1"/>
    <property type="molecule type" value="Genomic_DNA"/>
</dbReference>
<feature type="transmembrane region" description="Helical" evidence="1">
    <location>
        <begin position="287"/>
        <end position="305"/>
    </location>
</feature>
<organism evidence="2 3">
    <name type="scientific">Melghiribacillus thermohalophilus</name>
    <dbReference type="NCBI Taxonomy" id="1324956"/>
    <lineage>
        <taxon>Bacteria</taxon>
        <taxon>Bacillati</taxon>
        <taxon>Bacillota</taxon>
        <taxon>Bacilli</taxon>
        <taxon>Bacillales</taxon>
        <taxon>Bacillaceae</taxon>
        <taxon>Melghiribacillus</taxon>
    </lineage>
</organism>
<feature type="transmembrane region" description="Helical" evidence="1">
    <location>
        <begin position="171"/>
        <end position="186"/>
    </location>
</feature>
<comment type="caution">
    <text evidence="2">The sequence shown here is derived from an EMBL/GenBank/DDBJ whole genome shotgun (WGS) entry which is preliminary data.</text>
</comment>
<dbReference type="AlphaFoldDB" id="A0A4R3N4I5"/>
<feature type="transmembrane region" description="Helical" evidence="1">
    <location>
        <begin position="21"/>
        <end position="46"/>
    </location>
</feature>
<feature type="transmembrane region" description="Helical" evidence="1">
    <location>
        <begin position="104"/>
        <end position="126"/>
    </location>
</feature>
<dbReference type="Proteomes" id="UP000294650">
    <property type="component" value="Unassembled WGS sequence"/>
</dbReference>
<dbReference type="InterPro" id="IPR010288">
    <property type="entry name" value="EcsB_ABC"/>
</dbReference>
<accession>A0A4R3N4I5</accession>
<proteinExistence type="predicted"/>
<feature type="transmembrane region" description="Helical" evidence="1">
    <location>
        <begin position="381"/>
        <end position="399"/>
    </location>
</feature>
<keyword evidence="3" id="KW-1185">Reference proteome</keyword>
<evidence type="ECO:0000313" key="3">
    <source>
        <dbReference type="Proteomes" id="UP000294650"/>
    </source>
</evidence>
<dbReference type="RefSeq" id="WP_165902085.1">
    <property type="nucleotide sequence ID" value="NZ_SMAN01000006.1"/>
</dbReference>
<protein>
    <submittedName>
        <fullName evidence="2">ABC-2 type transport system permease protein</fullName>
    </submittedName>
</protein>
<keyword evidence="1" id="KW-0812">Transmembrane</keyword>
<keyword evidence="1" id="KW-0472">Membrane</keyword>
<dbReference type="GO" id="GO:0016020">
    <property type="term" value="C:membrane"/>
    <property type="evidence" value="ECO:0007669"/>
    <property type="project" value="InterPro"/>
</dbReference>
<dbReference type="PIRSF" id="PIRSF037259">
    <property type="entry name" value="EcsB_ABC"/>
    <property type="match status" value="1"/>
</dbReference>
<sequence length="411" mass="49204">MFNPGELWKKRLNAHIKETSRYLRFMFNDHLAFAMLFFIAVFAYYYQQWLQDIPANFPADWIMAIVLGAVTTYSPVRTLLQEADLVFLLPVEQKLRIYFRNSMIYSFIIQIYVLVFVLAAFSPLYLAVYTERGSSTLFYLFLLLLVYKGWNMIASWWMLKLRDSMTRYIDHGIRFFLTVMTIFFFFQKDAFWYVSMTTVMFFGILLFDYYFAGRQKIILWDLLIEKEQARMQSFYRLANLFTDVPHVRPKVNKRTFLVSALTKYIPHKQDSTFSYLYGMTLIRSSDYIGLYIRLLLLAIFFMLWVENLWLKYVFGLLFMYISGFQLLTLWHHHRTVIWLDLYPIDESIRQQALFKMILKLQSLKGMMLSIVLYFAEGIQHLLIFLVLSGLSITVSFTYWKKRHMGSSLNNR</sequence>
<reference evidence="2 3" key="1">
    <citation type="submission" date="2019-03" db="EMBL/GenBank/DDBJ databases">
        <title>Genomic Encyclopedia of Type Strains, Phase IV (KMG-IV): sequencing the most valuable type-strain genomes for metagenomic binning, comparative biology and taxonomic classification.</title>
        <authorList>
            <person name="Goeker M."/>
        </authorList>
    </citation>
    <scope>NUCLEOTIDE SEQUENCE [LARGE SCALE GENOMIC DNA]</scope>
    <source>
        <strain evidence="2 3">DSM 25894</strain>
    </source>
</reference>
<evidence type="ECO:0000313" key="2">
    <source>
        <dbReference type="EMBL" id="TCT23674.1"/>
    </source>
</evidence>
<feature type="transmembrane region" description="Helical" evidence="1">
    <location>
        <begin position="192"/>
        <end position="211"/>
    </location>
</feature>